<proteinExistence type="predicted"/>
<evidence type="ECO:0000256" key="1">
    <source>
        <dbReference type="SAM" id="Phobius"/>
    </source>
</evidence>
<keyword evidence="1" id="KW-0812">Transmembrane</keyword>
<dbReference type="GeneID" id="5480986"/>
<keyword evidence="3" id="KW-1185">Reference proteome</keyword>
<evidence type="ECO:0000313" key="3">
    <source>
        <dbReference type="Proteomes" id="UP000001312"/>
    </source>
</evidence>
<dbReference type="Proteomes" id="UP000001312">
    <property type="component" value="Unassembled WGS sequence"/>
</dbReference>
<keyword evidence="1" id="KW-0472">Membrane</keyword>
<dbReference type="KEGG" id="ssl:SS1G_14203"/>
<accession>A7F9C2</accession>
<reference evidence="3" key="1">
    <citation type="journal article" date="2011" name="PLoS Genet.">
        <title>Genomic analysis of the necrotrophic fungal pathogens Sclerotinia sclerotiorum and Botrytis cinerea.</title>
        <authorList>
            <person name="Amselem J."/>
            <person name="Cuomo C.A."/>
            <person name="van Kan J.A."/>
            <person name="Viaud M."/>
            <person name="Benito E.P."/>
            <person name="Couloux A."/>
            <person name="Coutinho P.M."/>
            <person name="de Vries R.P."/>
            <person name="Dyer P.S."/>
            <person name="Fillinger S."/>
            <person name="Fournier E."/>
            <person name="Gout L."/>
            <person name="Hahn M."/>
            <person name="Kohn L."/>
            <person name="Lapalu N."/>
            <person name="Plummer K.M."/>
            <person name="Pradier J.M."/>
            <person name="Quevillon E."/>
            <person name="Sharon A."/>
            <person name="Simon A."/>
            <person name="ten Have A."/>
            <person name="Tudzynski B."/>
            <person name="Tudzynski P."/>
            <person name="Wincker P."/>
            <person name="Andrew M."/>
            <person name="Anthouard V."/>
            <person name="Beever R.E."/>
            <person name="Beffa R."/>
            <person name="Benoit I."/>
            <person name="Bouzid O."/>
            <person name="Brault B."/>
            <person name="Chen Z."/>
            <person name="Choquer M."/>
            <person name="Collemare J."/>
            <person name="Cotton P."/>
            <person name="Danchin E.G."/>
            <person name="Da Silva C."/>
            <person name="Gautier A."/>
            <person name="Giraud C."/>
            <person name="Giraud T."/>
            <person name="Gonzalez C."/>
            <person name="Grossetete S."/>
            <person name="Guldener U."/>
            <person name="Henrissat B."/>
            <person name="Howlett B.J."/>
            <person name="Kodira C."/>
            <person name="Kretschmer M."/>
            <person name="Lappartient A."/>
            <person name="Leroch M."/>
            <person name="Levis C."/>
            <person name="Mauceli E."/>
            <person name="Neuveglise C."/>
            <person name="Oeser B."/>
            <person name="Pearson M."/>
            <person name="Poulain J."/>
            <person name="Poussereau N."/>
            <person name="Quesneville H."/>
            <person name="Rascle C."/>
            <person name="Schumacher J."/>
            <person name="Segurens B."/>
            <person name="Sexton A."/>
            <person name="Silva E."/>
            <person name="Sirven C."/>
            <person name="Soanes D.M."/>
            <person name="Talbot N.J."/>
            <person name="Templeton M."/>
            <person name="Yandava C."/>
            <person name="Yarden O."/>
            <person name="Zeng Q."/>
            <person name="Rollins J.A."/>
            <person name="Lebrun M.H."/>
            <person name="Dickman M."/>
        </authorList>
    </citation>
    <scope>NUCLEOTIDE SEQUENCE [LARGE SCALE GENOMIC DNA]</scope>
    <source>
        <strain evidence="3">ATCC 18683 / 1980 / Ss-1</strain>
    </source>
</reference>
<name>A7F9C2_SCLS1</name>
<dbReference type="RefSeq" id="XP_001584920.1">
    <property type="nucleotide sequence ID" value="XM_001584870.1"/>
</dbReference>
<keyword evidence="1" id="KW-1133">Transmembrane helix</keyword>
<protein>
    <submittedName>
        <fullName evidence="2">Uncharacterized protein</fullName>
    </submittedName>
</protein>
<evidence type="ECO:0000313" key="2">
    <source>
        <dbReference type="EMBL" id="EDO00333.1"/>
    </source>
</evidence>
<dbReference type="EMBL" id="CH476650">
    <property type="protein sequence ID" value="EDO00333.1"/>
    <property type="molecule type" value="Genomic_DNA"/>
</dbReference>
<sequence>MAISSGSNRLRLHRNALGVDVASGFYIGIQVAFWRISDARLY</sequence>
<organism evidence="2 3">
    <name type="scientific">Sclerotinia sclerotiorum (strain ATCC 18683 / 1980 / Ss-1)</name>
    <name type="common">White mold</name>
    <name type="synonym">Whetzelinia sclerotiorum</name>
    <dbReference type="NCBI Taxonomy" id="665079"/>
    <lineage>
        <taxon>Eukaryota</taxon>
        <taxon>Fungi</taxon>
        <taxon>Dikarya</taxon>
        <taxon>Ascomycota</taxon>
        <taxon>Pezizomycotina</taxon>
        <taxon>Leotiomycetes</taxon>
        <taxon>Helotiales</taxon>
        <taxon>Sclerotiniaceae</taxon>
        <taxon>Sclerotinia</taxon>
    </lineage>
</organism>
<gene>
    <name evidence="2" type="ORF">SS1G_14203</name>
</gene>
<dbReference type="InParanoid" id="A7F9C2"/>
<feature type="transmembrane region" description="Helical" evidence="1">
    <location>
        <begin position="12"/>
        <end position="36"/>
    </location>
</feature>
<dbReference type="AlphaFoldDB" id="A7F9C2"/>